<gene>
    <name evidence="1" type="ORF">E5161_07145</name>
</gene>
<dbReference type="Proteomes" id="UP000309673">
    <property type="component" value="Unassembled WGS sequence"/>
</dbReference>
<name>A0A4U0FD01_9BACL</name>
<dbReference type="OrthoDB" id="9940029at2"/>
<comment type="caution">
    <text evidence="1">The sequence shown here is derived from an EMBL/GenBank/DDBJ whole genome shotgun (WGS) entry which is preliminary data.</text>
</comment>
<organism evidence="1 2">
    <name type="scientific">Cohnella pontilimi</name>
    <dbReference type="NCBI Taxonomy" id="2564100"/>
    <lineage>
        <taxon>Bacteria</taxon>
        <taxon>Bacillati</taxon>
        <taxon>Bacillota</taxon>
        <taxon>Bacilli</taxon>
        <taxon>Bacillales</taxon>
        <taxon>Paenibacillaceae</taxon>
        <taxon>Cohnella</taxon>
    </lineage>
</organism>
<dbReference type="RefSeq" id="WP_136777040.1">
    <property type="nucleotide sequence ID" value="NZ_SUPK01000003.1"/>
</dbReference>
<keyword evidence="2" id="KW-1185">Reference proteome</keyword>
<evidence type="ECO:0000313" key="1">
    <source>
        <dbReference type="EMBL" id="TJY42621.1"/>
    </source>
</evidence>
<dbReference type="AlphaFoldDB" id="A0A4U0FD01"/>
<evidence type="ECO:0000313" key="2">
    <source>
        <dbReference type="Proteomes" id="UP000309673"/>
    </source>
</evidence>
<protein>
    <submittedName>
        <fullName evidence="1">Uncharacterized protein</fullName>
    </submittedName>
</protein>
<sequence>MIRAMEEHLLAWMKGQLDSLKDQCGLYGPVRTFAGAADLPGEAALGAGEVGLALRAEGLTPLRENRDLGPAPVTQGASLQMDVRMKLRVVGEENVLGAAAGREVAPSEAHLHRVDLAAMTLLSLLRERPGPAPDIGAMPALVDAQGRRPAGGTSAAQGTRKAQLSWISVEPGEAAIEPTNGQGLRQWDIPLAAVCTFRLSPAALNGGRVLQIEHQLDADNVPVHTTTYALAESLPLDYFADLSGPAVAELGEYGLLALGDLERLGSARMAEIAAKLRTAGEAERIRLVQLTDMAIFRRRAASIMMPYRLDPELSALPAKALLTPEAAEQALLNEALRSQSLSERIAMLALPVAALLKPERRETVPFGVIMTA</sequence>
<dbReference type="EMBL" id="SUPK01000003">
    <property type="protein sequence ID" value="TJY42621.1"/>
    <property type="molecule type" value="Genomic_DNA"/>
</dbReference>
<accession>A0A4U0FD01</accession>
<proteinExistence type="predicted"/>
<reference evidence="1 2" key="1">
    <citation type="submission" date="2019-04" db="EMBL/GenBank/DDBJ databases">
        <title>Cohnella sp. nov., isolated from soil.</title>
        <authorList>
            <person name="Kim W."/>
        </authorList>
    </citation>
    <scope>NUCLEOTIDE SEQUENCE [LARGE SCALE GENOMIC DNA]</scope>
    <source>
        <strain evidence="1 2">CAU 1483</strain>
    </source>
</reference>